<protein>
    <submittedName>
        <fullName evidence="3">Oxidoreductase family protein</fullName>
    </submittedName>
</protein>
<dbReference type="InterPro" id="IPR000683">
    <property type="entry name" value="Gfo/Idh/MocA-like_OxRdtase_N"/>
</dbReference>
<reference evidence="3" key="1">
    <citation type="submission" date="2015-12" db="EMBL/GenBank/DDBJ databases">
        <title>Update maize B73 reference genome by single molecule sequencing technologies.</title>
        <authorList>
            <consortium name="Maize Genome Sequencing Project"/>
            <person name="Ware D."/>
        </authorList>
    </citation>
    <scope>NUCLEOTIDE SEQUENCE</scope>
    <source>
        <tissue evidence="3">Seedling</tissue>
    </source>
</reference>
<dbReference type="SUPFAM" id="SSF51735">
    <property type="entry name" value="NAD(P)-binding Rossmann-fold domains"/>
    <property type="match status" value="1"/>
</dbReference>
<evidence type="ECO:0000313" key="3">
    <source>
        <dbReference type="EMBL" id="AQK41678.1"/>
    </source>
</evidence>
<dbReference type="PANTHER" id="PTHR43593:SF1">
    <property type="entry name" value="INOSITOL 2-DEHYDROGENASE"/>
    <property type="match status" value="1"/>
</dbReference>
<feature type="domain" description="Gfo/Idh/MocA-like oxidoreductase N-terminal" evidence="1">
    <location>
        <begin position="8"/>
        <end position="112"/>
    </location>
</feature>
<sequence length="390" mass="43227">MEAAAAAVRYGIVGVGMMGREHLHNLAHLATEVEREQSVRIFPGHRELLDSGLCDAIIVSSPNMTHYEILMDIIRHREPQHILVEKPLCTTVQDCKKVIEAAKQRPEIVVQVGLEYRYMPPVAKLIDIVKSGTLGQVRMVAIREHRFPFLVKVNNWNRFNCNSGGTLVEKCCHFFDLMILFAAANPVRVMASGAIDVNHKNEVYDGQVPDIIDNAYVIVEFDNGSRGMLDLCMFAEGSRNEQEICVVGDIGKMKENGLFFYFLVESGFLGFESLLSCLCLIFSSGVRDTFSLKQGETFVPESIVRFGKRTEGRDGVVTIMAEDERIKYQGLHHGSSYLEHLNFLSAIRAQGASGPSVNLSDGLLSVAVGVAGQLSIEQGRFVTMEEVLGL</sequence>
<name>A0A1D6J0T8_MAIZE</name>
<feature type="domain" description="Gfo/Idh/MocA-like oxidoreductase C-terminal" evidence="2">
    <location>
        <begin position="129"/>
        <end position="254"/>
    </location>
</feature>
<accession>A0A1D6J0T8</accession>
<dbReference type="InterPro" id="IPR050424">
    <property type="entry name" value="Gfo-Idh-MocA_inositol_DH"/>
</dbReference>
<proteinExistence type="predicted"/>
<feature type="domain" description="Gfo/Idh/MocA-like oxidoreductase C-terminal" evidence="2">
    <location>
        <begin position="317"/>
        <end position="383"/>
    </location>
</feature>
<dbReference type="Gene3D" id="3.40.50.720">
    <property type="entry name" value="NAD(P)-binding Rossmann-like Domain"/>
    <property type="match status" value="1"/>
</dbReference>
<dbReference type="InterPro" id="IPR036291">
    <property type="entry name" value="NAD(P)-bd_dom_sf"/>
</dbReference>
<dbReference type="PANTHER" id="PTHR43593">
    <property type="match status" value="1"/>
</dbReference>
<evidence type="ECO:0000259" key="2">
    <source>
        <dbReference type="Pfam" id="PF02894"/>
    </source>
</evidence>
<dbReference type="IntAct" id="A0A1D6J0T8">
    <property type="interactions" value="7"/>
</dbReference>
<gene>
    <name evidence="3" type="ORF">ZEAMMB73_Zm00001d024640</name>
</gene>
<dbReference type="ExpressionAtlas" id="A0A1D6J0T8">
    <property type="expression patterns" value="baseline and differential"/>
</dbReference>
<dbReference type="Pfam" id="PF01408">
    <property type="entry name" value="GFO_IDH_MocA"/>
    <property type="match status" value="1"/>
</dbReference>
<dbReference type="STRING" id="4577.A0A1D6J0T8"/>
<dbReference type="GO" id="GO:0000166">
    <property type="term" value="F:nucleotide binding"/>
    <property type="evidence" value="ECO:0007669"/>
    <property type="project" value="InterPro"/>
</dbReference>
<dbReference type="Gene3D" id="3.30.360.10">
    <property type="entry name" value="Dihydrodipicolinate Reductase, domain 2"/>
    <property type="match status" value="1"/>
</dbReference>
<dbReference type="AlphaFoldDB" id="A0A1D6J0T8"/>
<organism evidence="3">
    <name type="scientific">Zea mays</name>
    <name type="common">Maize</name>
    <dbReference type="NCBI Taxonomy" id="4577"/>
    <lineage>
        <taxon>Eukaryota</taxon>
        <taxon>Viridiplantae</taxon>
        <taxon>Streptophyta</taxon>
        <taxon>Embryophyta</taxon>
        <taxon>Tracheophyta</taxon>
        <taxon>Spermatophyta</taxon>
        <taxon>Magnoliopsida</taxon>
        <taxon>Liliopsida</taxon>
        <taxon>Poales</taxon>
        <taxon>Poaceae</taxon>
        <taxon>PACMAD clade</taxon>
        <taxon>Panicoideae</taxon>
        <taxon>Andropogonodae</taxon>
        <taxon>Andropogoneae</taxon>
        <taxon>Tripsacinae</taxon>
        <taxon>Zea</taxon>
    </lineage>
</organism>
<dbReference type="EMBL" id="CM000786">
    <property type="protein sequence ID" value="AQK41678.1"/>
    <property type="molecule type" value="Genomic_DNA"/>
</dbReference>
<dbReference type="SMR" id="A0A1D6J0T8"/>
<dbReference type="Pfam" id="PF02894">
    <property type="entry name" value="GFO_IDH_MocA_C"/>
    <property type="match status" value="2"/>
</dbReference>
<dbReference type="InterPro" id="IPR004104">
    <property type="entry name" value="Gfo/Idh/MocA-like_OxRdtase_C"/>
</dbReference>
<evidence type="ECO:0000259" key="1">
    <source>
        <dbReference type="Pfam" id="PF01408"/>
    </source>
</evidence>